<dbReference type="PROSITE" id="PS51272">
    <property type="entry name" value="SLH"/>
    <property type="match status" value="2"/>
</dbReference>
<proteinExistence type="predicted"/>
<protein>
    <submittedName>
        <fullName evidence="3">S-layer homology domain-containing protein</fullName>
    </submittedName>
</protein>
<sequence>MSFKRNTRTTIVASALAVSLLAGGAAVPAGTVHAASAVSFSDVSSGHWAEKHITKLALQGIITGYNGSFRPGESVTRQEAVLMALRFAGLDGEVRTDDVIAFPSSFVVSNFYKAYINLAFEHNLLDRDDEYALAASETDKEWGTTPASREWVTKLLVRAIGEEDKAESMAGTPSSFGDAGSIGSDYVGYVNAAVSLELVKGVSETKFDPQANVNRASLATLFSRAERLHPVEYAGQTSGIVTKLSDSSITVYADGEETTYSIGGDTRIYRYDSEQAATLDDLELYTDVTVIADSGNALYIEAQGDEQHVDSYEAVMDRVIKADDMMYVWVDDKPVEVYYDDSLVVKDGDGEDISLDSIKRDSVITITQDTFRDSPMAVEVTVESQAVESAEGTFYSTDDKLITIMKDGSPITYVLADEVEVEIEGMDDAELKDLIKGKDVVELTMNEDGEVAKVEVTNRDVESITGAKVMSYDDKSSLVTLVDSKGTTPYALFISDNTKIRYNGDTISLSKADSMLEEGRIVSLTYSGSAIVTLEFLSGYTGTIGAIDKSDKELTLKLDNGVTVTVPYSSPSVEIVGDDTPTISDLAVGNKVTVKLTSTQDRAASINVHKDVQYDIVKVLDSISKLQLKAEGEDAIRLDISSVKLLDEDGDEVGVSSYKAGDVVTVSYEGLTAKSVVETPVVMGSISSASASGLTLKTNDGDTETIDFDDDTVTLYVDGDKQSAPTASLAGKYAAIGTDSSDNTVIYVSSGEKRSFTGYDESTGQILTLRTSSSNSDNYFIVRSDTALLDDGASFAPASLSYGDELTVYYFRNTAIAIMKN</sequence>
<evidence type="ECO:0000259" key="2">
    <source>
        <dbReference type="PROSITE" id="PS51272"/>
    </source>
</evidence>
<evidence type="ECO:0000313" key="4">
    <source>
        <dbReference type="Proteomes" id="UP001597493"/>
    </source>
</evidence>
<reference evidence="4" key="1">
    <citation type="journal article" date="2019" name="Int. J. Syst. Evol. Microbiol.">
        <title>The Global Catalogue of Microorganisms (GCM) 10K type strain sequencing project: providing services to taxonomists for standard genome sequencing and annotation.</title>
        <authorList>
            <consortium name="The Broad Institute Genomics Platform"/>
            <consortium name="The Broad Institute Genome Sequencing Center for Infectious Disease"/>
            <person name="Wu L."/>
            <person name="Ma J."/>
        </authorList>
    </citation>
    <scope>NUCLEOTIDE SEQUENCE [LARGE SCALE GENOMIC DNA]</scope>
    <source>
        <strain evidence="4">TISTR 1827</strain>
    </source>
</reference>
<gene>
    <name evidence="3" type="ORF">ACFSW5_16740</name>
</gene>
<feature type="domain" description="SLH" evidence="2">
    <location>
        <begin position="173"/>
        <end position="236"/>
    </location>
</feature>
<evidence type="ECO:0000256" key="1">
    <source>
        <dbReference type="SAM" id="SignalP"/>
    </source>
</evidence>
<dbReference type="PANTHER" id="PTHR43308">
    <property type="entry name" value="OUTER MEMBRANE PROTEIN ALPHA-RELATED"/>
    <property type="match status" value="1"/>
</dbReference>
<dbReference type="EMBL" id="JBHUMY010000020">
    <property type="protein sequence ID" value="MFD2661904.1"/>
    <property type="molecule type" value="Genomic_DNA"/>
</dbReference>
<comment type="caution">
    <text evidence="3">The sequence shown here is derived from an EMBL/GenBank/DDBJ whole genome shotgun (WGS) entry which is preliminary data.</text>
</comment>
<evidence type="ECO:0000313" key="3">
    <source>
        <dbReference type="EMBL" id="MFD2661904.1"/>
    </source>
</evidence>
<name>A0ABW5QZT1_9BACL</name>
<dbReference type="RefSeq" id="WP_379275429.1">
    <property type="nucleotide sequence ID" value="NZ_JBHUGT010000029.1"/>
</dbReference>
<dbReference type="InterPro" id="IPR051465">
    <property type="entry name" value="Cell_Envelope_Struct_Comp"/>
</dbReference>
<keyword evidence="1" id="KW-0732">Signal</keyword>
<feature type="chain" id="PRO_5046952211" evidence="1">
    <location>
        <begin position="35"/>
        <end position="821"/>
    </location>
</feature>
<dbReference type="PANTHER" id="PTHR43308:SF5">
    <property type="entry name" value="S-LAYER PROTEIN _ PEPTIDOGLYCAN ENDO-BETA-N-ACETYLGLUCOSAMINIDASE"/>
    <property type="match status" value="1"/>
</dbReference>
<feature type="domain" description="SLH" evidence="2">
    <location>
        <begin position="36"/>
        <end position="98"/>
    </location>
</feature>
<feature type="signal peptide" evidence="1">
    <location>
        <begin position="1"/>
        <end position="34"/>
    </location>
</feature>
<dbReference type="Pfam" id="PF00395">
    <property type="entry name" value="SLH"/>
    <property type="match status" value="2"/>
</dbReference>
<accession>A0ABW5QZT1</accession>
<keyword evidence="4" id="KW-1185">Reference proteome</keyword>
<dbReference type="Proteomes" id="UP001597493">
    <property type="component" value="Unassembled WGS sequence"/>
</dbReference>
<dbReference type="InterPro" id="IPR001119">
    <property type="entry name" value="SLH_dom"/>
</dbReference>
<organism evidence="3 4">
    <name type="scientific">Paenibacillus thailandensis</name>
    <dbReference type="NCBI Taxonomy" id="393250"/>
    <lineage>
        <taxon>Bacteria</taxon>
        <taxon>Bacillati</taxon>
        <taxon>Bacillota</taxon>
        <taxon>Bacilli</taxon>
        <taxon>Bacillales</taxon>
        <taxon>Paenibacillaceae</taxon>
        <taxon>Paenibacillus</taxon>
    </lineage>
</organism>